<feature type="domain" description="Serine-threonine/tyrosine-protein kinase catalytic" evidence="1">
    <location>
        <begin position="13"/>
        <end position="64"/>
    </location>
</feature>
<comment type="caution">
    <text evidence="2">The sequence shown here is derived from an EMBL/GenBank/DDBJ whole genome shotgun (WGS) entry which is preliminary data.</text>
</comment>
<sequence>MKMRSKIRNSSYGGFNRVFKAAFPNQAEVAVKCVNHDSKQGLREFMAENESMGRLQHKNLLQMRETSGLETTTVGVGRHGGGFESYPQKWCVDDGPWRCRRKGMKSLDRRRHDRESCFILLNFIQSAVKKKMKGFDGS</sequence>
<dbReference type="InterPro" id="IPR011009">
    <property type="entry name" value="Kinase-like_dom_sf"/>
</dbReference>
<name>A0A6A2WTV6_HIBSY</name>
<dbReference type="GO" id="GO:0004672">
    <property type="term" value="F:protein kinase activity"/>
    <property type="evidence" value="ECO:0007669"/>
    <property type="project" value="InterPro"/>
</dbReference>
<organism evidence="2 3">
    <name type="scientific">Hibiscus syriacus</name>
    <name type="common">Rose of Sharon</name>
    <dbReference type="NCBI Taxonomy" id="106335"/>
    <lineage>
        <taxon>Eukaryota</taxon>
        <taxon>Viridiplantae</taxon>
        <taxon>Streptophyta</taxon>
        <taxon>Embryophyta</taxon>
        <taxon>Tracheophyta</taxon>
        <taxon>Spermatophyta</taxon>
        <taxon>Magnoliopsida</taxon>
        <taxon>eudicotyledons</taxon>
        <taxon>Gunneridae</taxon>
        <taxon>Pentapetalae</taxon>
        <taxon>rosids</taxon>
        <taxon>malvids</taxon>
        <taxon>Malvales</taxon>
        <taxon>Malvaceae</taxon>
        <taxon>Malvoideae</taxon>
        <taxon>Hibiscus</taxon>
    </lineage>
</organism>
<dbReference type="Proteomes" id="UP000436088">
    <property type="component" value="Unassembled WGS sequence"/>
</dbReference>
<dbReference type="Pfam" id="PF07714">
    <property type="entry name" value="PK_Tyr_Ser-Thr"/>
    <property type="match status" value="1"/>
</dbReference>
<evidence type="ECO:0000313" key="2">
    <source>
        <dbReference type="EMBL" id="KAE8664793.1"/>
    </source>
</evidence>
<dbReference type="InterPro" id="IPR001245">
    <property type="entry name" value="Ser-Thr/Tyr_kinase_cat_dom"/>
</dbReference>
<gene>
    <name evidence="2" type="ORF">F3Y22_tig00112738pilonHSYRG00416</name>
</gene>
<evidence type="ECO:0000313" key="3">
    <source>
        <dbReference type="Proteomes" id="UP000436088"/>
    </source>
</evidence>
<reference evidence="2" key="1">
    <citation type="submission" date="2019-09" db="EMBL/GenBank/DDBJ databases">
        <title>Draft genome information of white flower Hibiscus syriacus.</title>
        <authorList>
            <person name="Kim Y.-M."/>
        </authorList>
    </citation>
    <scope>NUCLEOTIDE SEQUENCE [LARGE SCALE GENOMIC DNA]</scope>
    <source>
        <strain evidence="2">YM2019G1</strain>
    </source>
</reference>
<evidence type="ECO:0000259" key="1">
    <source>
        <dbReference type="Pfam" id="PF07714"/>
    </source>
</evidence>
<keyword evidence="3" id="KW-1185">Reference proteome</keyword>
<dbReference type="AlphaFoldDB" id="A0A6A2WTV6"/>
<accession>A0A6A2WTV6</accession>
<dbReference type="SUPFAM" id="SSF56112">
    <property type="entry name" value="Protein kinase-like (PK-like)"/>
    <property type="match status" value="1"/>
</dbReference>
<dbReference type="EMBL" id="VEPZ02001641">
    <property type="protein sequence ID" value="KAE8664793.1"/>
    <property type="molecule type" value="Genomic_DNA"/>
</dbReference>
<protein>
    <recommendedName>
        <fullName evidence="1">Serine-threonine/tyrosine-protein kinase catalytic domain-containing protein</fullName>
    </recommendedName>
</protein>
<proteinExistence type="predicted"/>
<dbReference type="Gene3D" id="3.30.200.20">
    <property type="entry name" value="Phosphorylase Kinase, domain 1"/>
    <property type="match status" value="1"/>
</dbReference>